<keyword evidence="3" id="KW-1185">Reference proteome</keyword>
<evidence type="ECO:0008006" key="4">
    <source>
        <dbReference type="Google" id="ProtNLM"/>
    </source>
</evidence>
<gene>
    <name evidence="2" type="ORF">P879_06062</name>
</gene>
<keyword evidence="1" id="KW-0732">Signal</keyword>
<comment type="caution">
    <text evidence="2">The sequence shown here is derived from an EMBL/GenBank/DDBJ whole genome shotgun (WGS) entry which is preliminary data.</text>
</comment>
<protein>
    <recommendedName>
        <fullName evidence="4">Secreted protein</fullName>
    </recommendedName>
</protein>
<proteinExistence type="predicted"/>
<feature type="signal peptide" evidence="1">
    <location>
        <begin position="1"/>
        <end position="21"/>
    </location>
</feature>
<feature type="chain" id="PRO_5035732614" description="Secreted protein" evidence="1">
    <location>
        <begin position="22"/>
        <end position="99"/>
    </location>
</feature>
<evidence type="ECO:0000313" key="2">
    <source>
        <dbReference type="EMBL" id="KAF8568592.1"/>
    </source>
</evidence>
<dbReference type="OrthoDB" id="10333785at2759"/>
<evidence type="ECO:0000256" key="1">
    <source>
        <dbReference type="SAM" id="SignalP"/>
    </source>
</evidence>
<dbReference type="EMBL" id="JTDF01002649">
    <property type="protein sequence ID" value="KAF8568592.1"/>
    <property type="molecule type" value="Genomic_DNA"/>
</dbReference>
<dbReference type="AlphaFoldDB" id="A0A8T0DMU4"/>
<accession>A0A8T0DMU4</accession>
<sequence>MISHIVLAILIQMIAAQYAFAAISFAECNKKIADAANGCISVALSMTTCPWKETPASTCRTCSTCEAIKRRCLIRELRRPEFDKCPQAQSMIRSLWRLS</sequence>
<name>A0A8T0DMU4_9TREM</name>
<organism evidence="2 3">
    <name type="scientific">Paragonimus westermani</name>
    <dbReference type="NCBI Taxonomy" id="34504"/>
    <lineage>
        <taxon>Eukaryota</taxon>
        <taxon>Metazoa</taxon>
        <taxon>Spiralia</taxon>
        <taxon>Lophotrochozoa</taxon>
        <taxon>Platyhelminthes</taxon>
        <taxon>Trematoda</taxon>
        <taxon>Digenea</taxon>
        <taxon>Plagiorchiida</taxon>
        <taxon>Troglotremata</taxon>
        <taxon>Troglotrematidae</taxon>
        <taxon>Paragonimus</taxon>
    </lineage>
</organism>
<reference evidence="2 3" key="1">
    <citation type="submission" date="2019-07" db="EMBL/GenBank/DDBJ databases">
        <title>Annotation for the trematode Paragonimus westermani.</title>
        <authorList>
            <person name="Choi Y.-J."/>
        </authorList>
    </citation>
    <scope>NUCLEOTIDE SEQUENCE [LARGE SCALE GENOMIC DNA]</scope>
    <source>
        <strain evidence="2">180907_Pwestermani</strain>
    </source>
</reference>
<dbReference type="Proteomes" id="UP000699462">
    <property type="component" value="Unassembled WGS sequence"/>
</dbReference>
<evidence type="ECO:0000313" key="3">
    <source>
        <dbReference type="Proteomes" id="UP000699462"/>
    </source>
</evidence>